<dbReference type="Proteomes" id="UP000054097">
    <property type="component" value="Unassembled WGS sequence"/>
</dbReference>
<dbReference type="OrthoDB" id="10686525at2759"/>
<evidence type="ECO:0000313" key="3">
    <source>
        <dbReference type="EMBL" id="KIM34378.1"/>
    </source>
</evidence>
<evidence type="ECO:0000313" key="4">
    <source>
        <dbReference type="Proteomes" id="UP000054097"/>
    </source>
</evidence>
<keyword evidence="2" id="KW-0472">Membrane</keyword>
<dbReference type="AlphaFoldDB" id="A0A0C2X8J1"/>
<feature type="compositionally biased region" description="Low complexity" evidence="1">
    <location>
        <begin position="412"/>
        <end position="426"/>
    </location>
</feature>
<evidence type="ECO:0000256" key="2">
    <source>
        <dbReference type="SAM" id="Phobius"/>
    </source>
</evidence>
<keyword evidence="4" id="KW-1185">Reference proteome</keyword>
<feature type="region of interest" description="Disordered" evidence="1">
    <location>
        <begin position="330"/>
        <end position="429"/>
    </location>
</feature>
<feature type="region of interest" description="Disordered" evidence="1">
    <location>
        <begin position="160"/>
        <end position="213"/>
    </location>
</feature>
<gene>
    <name evidence="3" type="ORF">M408DRAFT_94777</name>
</gene>
<sequence length="647" mass="71275">MPHLPKRHGFAHFDHVRRTVIDTIHGSQDAPALTNDERDIASSMHSAELELNHAFVLGTGLFIVLVLGYLSRRGFRSSFARLVHALRTPSHYIQINLHHVHYSRLDTSDTITSPIESEGGRSIDLESAVHASEEEPAPPYSPPPAQALDVRERRAKKPLHITVPPVQSTTSQASESGVGNAPRLASEGTQSSATMTGLPSGSMPSPSSNVQAEKGLMSRARSLSNTGVLLASPIASRFDAYFRPYRTIPIQPHQEDGAKTRLSNVSNRSSETLMSTESPCTSPPPQYTITIHSSHQLTLCDAAGRPAPVPDIVLSPVPWLPREHVPQSPPHYLTIPSRKSRSREQRAMREAKKAASKSLPAVPAIQERKRAEKPAKKAKAAVRHVFSSPVDVPVPTRSMSVPPSSKVSTDSKQQQKQEPQQQQQQPLVRSATYPLQTPKRAMPPLPPPRPVLPLDLEAVYPTDEEITPPATTESRMSSGEQTEVWRWPTWPAAAPMDRRLNRTENQVRREGYAIEKVAFGEKGGLLGPTSLSDNDSGSACSDPDDIPLAQELLLAMKRRKMAIERKVGQVRDPAFDVPRALRKGLFGGLTALAAKARQVIERELDSDEEEEKEVDDFSTMEKMHVRHRNFVAREVEAVNAFVIGDED</sequence>
<organism evidence="3 4">
    <name type="scientific">Serendipita vermifera MAFF 305830</name>
    <dbReference type="NCBI Taxonomy" id="933852"/>
    <lineage>
        <taxon>Eukaryota</taxon>
        <taxon>Fungi</taxon>
        <taxon>Dikarya</taxon>
        <taxon>Basidiomycota</taxon>
        <taxon>Agaricomycotina</taxon>
        <taxon>Agaricomycetes</taxon>
        <taxon>Sebacinales</taxon>
        <taxon>Serendipitaceae</taxon>
        <taxon>Serendipita</taxon>
    </lineage>
</organism>
<reference evidence="4" key="2">
    <citation type="submission" date="2015-01" db="EMBL/GenBank/DDBJ databases">
        <title>Evolutionary Origins and Diversification of the Mycorrhizal Mutualists.</title>
        <authorList>
            <consortium name="DOE Joint Genome Institute"/>
            <consortium name="Mycorrhizal Genomics Consortium"/>
            <person name="Kohler A."/>
            <person name="Kuo A."/>
            <person name="Nagy L.G."/>
            <person name="Floudas D."/>
            <person name="Copeland A."/>
            <person name="Barry K.W."/>
            <person name="Cichocki N."/>
            <person name="Veneault-Fourrey C."/>
            <person name="LaButti K."/>
            <person name="Lindquist E.A."/>
            <person name="Lipzen A."/>
            <person name="Lundell T."/>
            <person name="Morin E."/>
            <person name="Murat C."/>
            <person name="Riley R."/>
            <person name="Ohm R."/>
            <person name="Sun H."/>
            <person name="Tunlid A."/>
            <person name="Henrissat B."/>
            <person name="Grigoriev I.V."/>
            <person name="Hibbett D.S."/>
            <person name="Martin F."/>
        </authorList>
    </citation>
    <scope>NUCLEOTIDE SEQUENCE [LARGE SCALE GENOMIC DNA]</scope>
    <source>
        <strain evidence="4">MAFF 305830</strain>
    </source>
</reference>
<feature type="compositionally biased region" description="Polar residues" evidence="1">
    <location>
        <begin position="187"/>
        <end position="197"/>
    </location>
</feature>
<keyword evidence="2" id="KW-0812">Transmembrane</keyword>
<feature type="transmembrane region" description="Helical" evidence="2">
    <location>
        <begin position="51"/>
        <end position="71"/>
    </location>
</feature>
<feature type="compositionally biased region" description="Low complexity" evidence="1">
    <location>
        <begin position="199"/>
        <end position="208"/>
    </location>
</feature>
<accession>A0A0C2X8J1</accession>
<dbReference type="EMBL" id="KN824277">
    <property type="protein sequence ID" value="KIM34378.1"/>
    <property type="molecule type" value="Genomic_DNA"/>
</dbReference>
<feature type="compositionally biased region" description="Polar residues" evidence="1">
    <location>
        <begin position="165"/>
        <end position="177"/>
    </location>
</feature>
<keyword evidence="2" id="KW-1133">Transmembrane helix</keyword>
<dbReference type="HOGENOM" id="CLU_450639_0_0_1"/>
<feature type="compositionally biased region" description="Basic and acidic residues" evidence="1">
    <location>
        <begin position="342"/>
        <end position="353"/>
    </location>
</feature>
<evidence type="ECO:0000256" key="1">
    <source>
        <dbReference type="SAM" id="MobiDB-lite"/>
    </source>
</evidence>
<reference evidence="3 4" key="1">
    <citation type="submission" date="2014-04" db="EMBL/GenBank/DDBJ databases">
        <authorList>
            <consortium name="DOE Joint Genome Institute"/>
            <person name="Kuo A."/>
            <person name="Zuccaro A."/>
            <person name="Kohler A."/>
            <person name="Nagy L.G."/>
            <person name="Floudas D."/>
            <person name="Copeland A."/>
            <person name="Barry K.W."/>
            <person name="Cichocki N."/>
            <person name="Veneault-Fourrey C."/>
            <person name="LaButti K."/>
            <person name="Lindquist E.A."/>
            <person name="Lipzen A."/>
            <person name="Lundell T."/>
            <person name="Morin E."/>
            <person name="Murat C."/>
            <person name="Sun H."/>
            <person name="Tunlid A."/>
            <person name="Henrissat B."/>
            <person name="Grigoriev I.V."/>
            <person name="Hibbett D.S."/>
            <person name="Martin F."/>
            <person name="Nordberg H.P."/>
            <person name="Cantor M.N."/>
            <person name="Hua S.X."/>
        </authorList>
    </citation>
    <scope>NUCLEOTIDE SEQUENCE [LARGE SCALE GENOMIC DNA]</scope>
    <source>
        <strain evidence="3 4">MAFF 305830</strain>
    </source>
</reference>
<name>A0A0C2X8J1_SERVB</name>
<feature type="compositionally biased region" description="Polar residues" evidence="1">
    <location>
        <begin position="397"/>
        <end position="411"/>
    </location>
</feature>
<proteinExistence type="predicted"/>
<protein>
    <submittedName>
        <fullName evidence="3">Uncharacterized protein</fullName>
    </submittedName>
</protein>
<feature type="compositionally biased region" description="Basic and acidic residues" evidence="1">
    <location>
        <begin position="366"/>
        <end position="375"/>
    </location>
</feature>